<protein>
    <submittedName>
        <fullName evidence="4">Arrestin domain-containing protein 3</fullName>
    </submittedName>
</protein>
<dbReference type="InterPro" id="IPR011022">
    <property type="entry name" value="Arrestin_C-like"/>
</dbReference>
<organism evidence="4 5">
    <name type="scientific">Dufourea novaeangliae</name>
    <name type="common">Sweat bee</name>
    <dbReference type="NCBI Taxonomy" id="178035"/>
    <lineage>
        <taxon>Eukaryota</taxon>
        <taxon>Metazoa</taxon>
        <taxon>Ecdysozoa</taxon>
        <taxon>Arthropoda</taxon>
        <taxon>Hexapoda</taxon>
        <taxon>Insecta</taxon>
        <taxon>Pterygota</taxon>
        <taxon>Neoptera</taxon>
        <taxon>Endopterygota</taxon>
        <taxon>Hymenoptera</taxon>
        <taxon>Apocrita</taxon>
        <taxon>Aculeata</taxon>
        <taxon>Apoidea</taxon>
        <taxon>Anthophila</taxon>
        <taxon>Halictidae</taxon>
        <taxon>Rophitinae</taxon>
        <taxon>Dufourea</taxon>
    </lineage>
</organism>
<dbReference type="InterPro" id="IPR050357">
    <property type="entry name" value="Arrestin_domain-protein"/>
</dbReference>
<dbReference type="SMART" id="SM01017">
    <property type="entry name" value="Arrestin_C"/>
    <property type="match status" value="2"/>
</dbReference>
<keyword evidence="2" id="KW-0716">Sensory transduction</keyword>
<dbReference type="PANTHER" id="PTHR11188">
    <property type="entry name" value="ARRESTIN DOMAIN CONTAINING PROTEIN"/>
    <property type="match status" value="1"/>
</dbReference>
<feature type="domain" description="Arrestin C-terminal-like" evidence="3">
    <location>
        <begin position="4"/>
        <end position="152"/>
    </location>
</feature>
<dbReference type="OMA" id="FCCLCCG"/>
<comment type="similarity">
    <text evidence="1">Belongs to the arrestin family.</text>
</comment>
<name>A0A154PBT4_DUFNO</name>
<keyword evidence="5" id="KW-1185">Reference proteome</keyword>
<dbReference type="Gene3D" id="2.60.40.640">
    <property type="match status" value="2"/>
</dbReference>
<dbReference type="GO" id="GO:0005737">
    <property type="term" value="C:cytoplasm"/>
    <property type="evidence" value="ECO:0007669"/>
    <property type="project" value="TreeGrafter"/>
</dbReference>
<dbReference type="InterPro" id="IPR011021">
    <property type="entry name" value="Arrestin-like_N"/>
</dbReference>
<evidence type="ECO:0000256" key="1">
    <source>
        <dbReference type="ARBA" id="ARBA00005298"/>
    </source>
</evidence>
<dbReference type="EMBL" id="KQ434869">
    <property type="protein sequence ID" value="KZC09335.1"/>
    <property type="molecule type" value="Genomic_DNA"/>
</dbReference>
<proteinExistence type="inferred from homology"/>
<accession>A0A154PBT4</accession>
<dbReference type="Proteomes" id="UP000076502">
    <property type="component" value="Unassembled WGS sequence"/>
</dbReference>
<evidence type="ECO:0000313" key="4">
    <source>
        <dbReference type="EMBL" id="KZC09335.1"/>
    </source>
</evidence>
<reference evidence="4 5" key="1">
    <citation type="submission" date="2015-07" db="EMBL/GenBank/DDBJ databases">
        <title>The genome of Dufourea novaeangliae.</title>
        <authorList>
            <person name="Pan H."/>
            <person name="Kapheim K."/>
        </authorList>
    </citation>
    <scope>NUCLEOTIDE SEQUENCE [LARGE SCALE GENOMIC DNA]</scope>
    <source>
        <strain evidence="4">0120121106</strain>
        <tissue evidence="4">Whole body</tissue>
    </source>
</reference>
<dbReference type="Pfam" id="PF00339">
    <property type="entry name" value="Arrestin_N"/>
    <property type="match status" value="1"/>
</dbReference>
<dbReference type="InterPro" id="IPR014752">
    <property type="entry name" value="Arrestin-like_C"/>
</dbReference>
<feature type="domain" description="Arrestin C-terminal-like" evidence="3">
    <location>
        <begin position="178"/>
        <end position="311"/>
    </location>
</feature>
<dbReference type="STRING" id="178035.A0A154PBT4"/>
<sequence>MGLKDFRVIFDNPWSTYYPGQTVSGNIIVVLDSTKKIRGISVKIKGFANTCWTTDKQEMDERGQYREGTETVSGHEEYFETKYYLVGSASGGEIEVQSGEHKFPFKCALPMNIPSSFESDFGYVRYIVKATLDRPWKFDHDVKIPFTVVQPFDLNQEQRASEKVQEEMTKTFCCLCCASAPLTVNYSLPVRGYVPGQAMPVAINVENASGVTVDTVKLVLCKIVTFRATTPSTDTRTEEIVVAEVGKGPVEGGGTAEYLQYLDIPPLPPSNLANCGIIDLEYNLKIVACVSGWYHRNLSRNTLIFVGTIPLVNYQTPSAPLMDPSKPEIGWTPPEGIATSNLYPNLPPPSYEESTNGARSLWERGESDHIFGITNRFAPKYPVYNFGPVQ</sequence>
<dbReference type="GO" id="GO:0015031">
    <property type="term" value="P:protein transport"/>
    <property type="evidence" value="ECO:0007669"/>
    <property type="project" value="TreeGrafter"/>
</dbReference>
<evidence type="ECO:0000256" key="2">
    <source>
        <dbReference type="ARBA" id="ARBA00022606"/>
    </source>
</evidence>
<dbReference type="PANTHER" id="PTHR11188:SF176">
    <property type="entry name" value="ARRESTIN DOMAIN-CONTAINING PROTEIN 1"/>
    <property type="match status" value="1"/>
</dbReference>
<evidence type="ECO:0000259" key="3">
    <source>
        <dbReference type="SMART" id="SM01017"/>
    </source>
</evidence>
<gene>
    <name evidence="4" type="ORF">WN55_11075</name>
</gene>
<dbReference type="Pfam" id="PF02752">
    <property type="entry name" value="Arrestin_C"/>
    <property type="match status" value="1"/>
</dbReference>
<dbReference type="OrthoDB" id="2333384at2759"/>
<dbReference type="SUPFAM" id="SSF81296">
    <property type="entry name" value="E set domains"/>
    <property type="match status" value="2"/>
</dbReference>
<evidence type="ECO:0000313" key="5">
    <source>
        <dbReference type="Proteomes" id="UP000076502"/>
    </source>
</evidence>
<dbReference type="InterPro" id="IPR014756">
    <property type="entry name" value="Ig_E-set"/>
</dbReference>
<dbReference type="AlphaFoldDB" id="A0A154PBT4"/>